<name>A0A1Z4BP19_9FLAO</name>
<feature type="domain" description="Outer membrane protein beta-barrel" evidence="1">
    <location>
        <begin position="24"/>
        <end position="210"/>
    </location>
</feature>
<dbReference type="AlphaFoldDB" id="A0A1Z4BP19"/>
<proteinExistence type="predicted"/>
<evidence type="ECO:0000259" key="1">
    <source>
        <dbReference type="Pfam" id="PF13568"/>
    </source>
</evidence>
<dbReference type="Proteomes" id="UP000197007">
    <property type="component" value="Chromosome"/>
</dbReference>
<dbReference type="EMBL" id="CP022022">
    <property type="protein sequence ID" value="ASF43025.1"/>
    <property type="molecule type" value="Genomic_DNA"/>
</dbReference>
<dbReference type="Gene3D" id="2.40.160.20">
    <property type="match status" value="1"/>
</dbReference>
<dbReference type="KEGG" id="capn:CBG49_08030"/>
<reference evidence="3" key="1">
    <citation type="submission" date="2017-06" db="EMBL/GenBank/DDBJ databases">
        <title>Complete genome sequence of Capnocytophaga sp. KCOM 1579 (=ChDC OS43) isolated from a human refractory periapical abscess lesion.</title>
        <authorList>
            <person name="Kook J.-K."/>
            <person name="Park S.-N."/>
            <person name="Lim Y.K."/>
            <person name="Roh H."/>
        </authorList>
    </citation>
    <scope>NUCLEOTIDE SEQUENCE [LARGE SCALE GENOMIC DNA]</scope>
    <source>
        <strain evidence="3">ChDC OS43</strain>
    </source>
</reference>
<keyword evidence="3" id="KW-1185">Reference proteome</keyword>
<protein>
    <submittedName>
        <fullName evidence="2">PorT protein</fullName>
    </submittedName>
</protein>
<accession>A0A1Z4BP19</accession>
<gene>
    <name evidence="2" type="ORF">CBG49_08030</name>
</gene>
<dbReference type="Pfam" id="PF13568">
    <property type="entry name" value="OMP_b-brl_2"/>
    <property type="match status" value="1"/>
</dbReference>
<organism evidence="2 3">
    <name type="scientific">Capnocytophaga endodontalis</name>
    <dbReference type="NCBI Taxonomy" id="2708117"/>
    <lineage>
        <taxon>Bacteria</taxon>
        <taxon>Pseudomonadati</taxon>
        <taxon>Bacteroidota</taxon>
        <taxon>Flavobacteriia</taxon>
        <taxon>Flavobacteriales</taxon>
        <taxon>Flavobacteriaceae</taxon>
        <taxon>Capnocytophaga</taxon>
    </lineage>
</organism>
<evidence type="ECO:0000313" key="3">
    <source>
        <dbReference type="Proteomes" id="UP000197007"/>
    </source>
</evidence>
<evidence type="ECO:0000313" key="2">
    <source>
        <dbReference type="EMBL" id="ASF43025.1"/>
    </source>
</evidence>
<sequence length="240" mass="27986">MNKVNFKKILLFLFLCIGFANLYAQFKQPMMNLEHFDEKRYQWGYYFGANTFDFKIDYKDLNYRNASLREIQTDRKVGFNVGLTGSARLVNFLDLRIEPGLVYNKRVLIFPGFSDSKDALRDAQSTYIYIPLLLKFSAKRWYNFKPYVTAGASVVFNLSSNDKLTIDNSEKTFRATKNVFFYEMGIGLDIYTHYFRVSPSLRALFSVNNELVPDKDANSRWTGNINGLKTRGFLLNLNFE</sequence>
<dbReference type="InterPro" id="IPR025665">
    <property type="entry name" value="Beta-barrel_OMP_2"/>
</dbReference>
<dbReference type="RefSeq" id="WP_088594091.1">
    <property type="nucleotide sequence ID" value="NZ_CP022022.1"/>
</dbReference>